<dbReference type="Proteomes" id="UP000292372">
    <property type="component" value="Unassembled WGS sequence"/>
</dbReference>
<dbReference type="PRINTS" id="PR00081">
    <property type="entry name" value="GDHRDH"/>
</dbReference>
<protein>
    <submittedName>
        <fullName evidence="2">SDR family NAD(P)-dependent oxidoreductase</fullName>
    </submittedName>
</protein>
<dbReference type="EMBL" id="SIRS01000001">
    <property type="protein sequence ID" value="TBN19075.1"/>
    <property type="molecule type" value="Genomic_DNA"/>
</dbReference>
<dbReference type="GO" id="GO:0016491">
    <property type="term" value="F:oxidoreductase activity"/>
    <property type="evidence" value="ECO:0007669"/>
    <property type="project" value="UniProtKB-KW"/>
</dbReference>
<evidence type="ECO:0000313" key="3">
    <source>
        <dbReference type="Proteomes" id="UP000292372"/>
    </source>
</evidence>
<keyword evidence="3" id="KW-1185">Reference proteome</keyword>
<dbReference type="PANTHER" id="PTHR43157:SF31">
    <property type="entry name" value="PHOSPHATIDYLINOSITOL-GLYCAN BIOSYNTHESIS CLASS F PROTEIN"/>
    <property type="match status" value="1"/>
</dbReference>
<dbReference type="Pfam" id="PF00106">
    <property type="entry name" value="adh_short"/>
    <property type="match status" value="1"/>
</dbReference>
<dbReference type="SUPFAM" id="SSF51735">
    <property type="entry name" value="NAD(P)-binding Rossmann-fold domains"/>
    <property type="match status" value="1"/>
</dbReference>
<dbReference type="InterPro" id="IPR002347">
    <property type="entry name" value="SDR_fam"/>
</dbReference>
<gene>
    <name evidence="2" type="ORF">EYD46_03135</name>
</gene>
<keyword evidence="1" id="KW-0560">Oxidoreductase</keyword>
<dbReference type="InterPro" id="IPR036291">
    <property type="entry name" value="NAD(P)-bd_dom_sf"/>
</dbReference>
<evidence type="ECO:0000313" key="2">
    <source>
        <dbReference type="EMBL" id="TBN19075.1"/>
    </source>
</evidence>
<organism evidence="2 3">
    <name type="scientific">Hyunsoonleella pacifica</name>
    <dbReference type="NCBI Taxonomy" id="1080224"/>
    <lineage>
        <taxon>Bacteria</taxon>
        <taxon>Pseudomonadati</taxon>
        <taxon>Bacteroidota</taxon>
        <taxon>Flavobacteriia</taxon>
        <taxon>Flavobacteriales</taxon>
        <taxon>Flavobacteriaceae</taxon>
    </lineage>
</organism>
<reference evidence="2 3" key="1">
    <citation type="journal article" date="2015" name="Int. J. Syst. Evol. Microbiol.">
        <title>Hyunsoonleella pacifica sp. nov., isolated from seawater of South Pacific Gyre.</title>
        <authorList>
            <person name="Gao X."/>
            <person name="Zhang Z."/>
            <person name="Dai X."/>
            <person name="Zhang X.H."/>
        </authorList>
    </citation>
    <scope>NUCLEOTIDE SEQUENCE [LARGE SCALE GENOMIC DNA]</scope>
    <source>
        <strain evidence="2 3">SW033</strain>
    </source>
</reference>
<accession>A0A4Q9FX71</accession>
<dbReference type="AlphaFoldDB" id="A0A4Q9FX71"/>
<name>A0A4Q9FX71_9FLAO</name>
<evidence type="ECO:0000256" key="1">
    <source>
        <dbReference type="ARBA" id="ARBA00023002"/>
    </source>
</evidence>
<dbReference type="OrthoDB" id="597510at2"/>
<dbReference type="PANTHER" id="PTHR43157">
    <property type="entry name" value="PHOSPHATIDYLINOSITOL-GLYCAN BIOSYNTHESIS CLASS F PROTEIN-RELATED"/>
    <property type="match status" value="1"/>
</dbReference>
<comment type="caution">
    <text evidence="2">The sequence shown here is derived from an EMBL/GenBank/DDBJ whole genome shotgun (WGS) entry which is preliminary data.</text>
</comment>
<proteinExistence type="predicted"/>
<dbReference type="Gene3D" id="3.40.50.720">
    <property type="entry name" value="NAD(P)-binding Rossmann-like Domain"/>
    <property type="match status" value="1"/>
</dbReference>
<sequence length="272" mass="30310">MSMKTAIITGGTSGIGLSIVKHLSNNNWNVYFIGTNANKGVTIEQKLSKTSKGSIKFYLLDLSNLNKVRKFADTFLKRHQSLELLANIAGVLLPKREVSENGTEKNFTISYLSAYILSNMLSPLLKEGKNSRIVNVSAAPKIALQSELDFDNLNGNKNYNSFKASGNAIHAKTVLTQILSEKFMEDNIDVNAFDPGVVNSKLTRKMPIILRSLMNLFFLFASKESKIGIHVCTSENINGITGKLFSRKEFIPLIFDSTYKADLLNHTKKYLY</sequence>